<dbReference type="AlphaFoldDB" id="X1FY92"/>
<name>X1FY92_9ZZZZ</name>
<proteinExistence type="predicted"/>
<evidence type="ECO:0000313" key="4">
    <source>
        <dbReference type="EMBL" id="GAH37490.1"/>
    </source>
</evidence>
<dbReference type="Gene3D" id="3.40.50.2000">
    <property type="entry name" value="Glycogen Phosphorylase B"/>
    <property type="match status" value="1"/>
</dbReference>
<dbReference type="GO" id="GO:0016757">
    <property type="term" value="F:glycosyltransferase activity"/>
    <property type="evidence" value="ECO:0007669"/>
    <property type="project" value="UniProtKB-KW"/>
</dbReference>
<accession>X1FY92</accession>
<evidence type="ECO:0000259" key="3">
    <source>
        <dbReference type="Pfam" id="PF08323"/>
    </source>
</evidence>
<reference evidence="4" key="1">
    <citation type="journal article" date="2014" name="Front. Microbiol.">
        <title>High frequency of phylogenetically diverse reductive dehalogenase-homologous genes in deep subseafloor sedimentary metagenomes.</title>
        <authorList>
            <person name="Kawai M."/>
            <person name="Futagami T."/>
            <person name="Toyoda A."/>
            <person name="Takaki Y."/>
            <person name="Nishi S."/>
            <person name="Hori S."/>
            <person name="Arai W."/>
            <person name="Tsubouchi T."/>
            <person name="Morono Y."/>
            <person name="Uchiyama I."/>
            <person name="Ito T."/>
            <person name="Fujiyama A."/>
            <person name="Inagaki F."/>
            <person name="Takami H."/>
        </authorList>
    </citation>
    <scope>NUCLEOTIDE SEQUENCE</scope>
    <source>
        <strain evidence="4">Expedition CK06-06</strain>
    </source>
</reference>
<dbReference type="EMBL" id="BARU01008154">
    <property type="protein sequence ID" value="GAH37490.1"/>
    <property type="molecule type" value="Genomic_DNA"/>
</dbReference>
<evidence type="ECO:0000256" key="1">
    <source>
        <dbReference type="ARBA" id="ARBA00022676"/>
    </source>
</evidence>
<evidence type="ECO:0000256" key="2">
    <source>
        <dbReference type="ARBA" id="ARBA00022679"/>
    </source>
</evidence>
<keyword evidence="2" id="KW-0808">Transferase</keyword>
<keyword evidence="1" id="KW-0328">Glycosyltransferase</keyword>
<dbReference type="SUPFAM" id="SSF53756">
    <property type="entry name" value="UDP-Glycosyltransferase/glycogen phosphorylase"/>
    <property type="match status" value="1"/>
</dbReference>
<feature type="non-terminal residue" evidence="4">
    <location>
        <position position="220"/>
    </location>
</feature>
<feature type="domain" description="Starch synthase catalytic" evidence="3">
    <location>
        <begin position="7"/>
        <end position="190"/>
    </location>
</feature>
<gene>
    <name evidence="4" type="ORF">S03H2_16003</name>
</gene>
<organism evidence="4">
    <name type="scientific">marine sediment metagenome</name>
    <dbReference type="NCBI Taxonomy" id="412755"/>
    <lineage>
        <taxon>unclassified sequences</taxon>
        <taxon>metagenomes</taxon>
        <taxon>ecological metagenomes</taxon>
    </lineage>
</organism>
<protein>
    <recommendedName>
        <fullName evidence="3">Starch synthase catalytic domain-containing protein</fullName>
    </recommendedName>
</protein>
<dbReference type="InterPro" id="IPR013534">
    <property type="entry name" value="Starch_synth_cat_dom"/>
</dbReference>
<dbReference type="Pfam" id="PF08323">
    <property type="entry name" value="Glyco_transf_5"/>
    <property type="match status" value="1"/>
</dbReference>
<comment type="caution">
    <text evidence="4">The sequence shown here is derived from an EMBL/GenBank/DDBJ whole genome shotgun (WGS) entry which is preliminary data.</text>
</comment>
<sequence>MIENKKKVWIFSFEYAGVVKVGGLGEVPANQAKHLVEQFDITVFMPSHGQLENLKKKFKLEKLQFTCVGQINPSFIGINEQEASYYISFYKFKMENVNIVLISGENSFTSKYLDDKTVYNPETIKGKISLFSIGIQCLVEFFIENNRSDLPEVVHLHDYHVVLPYIGMKQILAKNNLNVASILTIHLLTWPRFEYDFYRASGIDETVLELINGLWLRLPK</sequence>